<evidence type="ECO:0000259" key="1">
    <source>
        <dbReference type="Pfam" id="PF03078"/>
    </source>
</evidence>
<dbReference type="Pfam" id="PF03078">
    <property type="entry name" value="ATHILA"/>
    <property type="match status" value="1"/>
</dbReference>
<feature type="non-terminal residue" evidence="2">
    <location>
        <position position="166"/>
    </location>
</feature>
<dbReference type="ExpressionAtlas" id="A0A2K3JTK6">
    <property type="expression patterns" value="baseline"/>
</dbReference>
<organism evidence="2 3">
    <name type="scientific">Trifolium pratense</name>
    <name type="common">Red clover</name>
    <dbReference type="NCBI Taxonomy" id="57577"/>
    <lineage>
        <taxon>Eukaryota</taxon>
        <taxon>Viridiplantae</taxon>
        <taxon>Streptophyta</taxon>
        <taxon>Embryophyta</taxon>
        <taxon>Tracheophyta</taxon>
        <taxon>Spermatophyta</taxon>
        <taxon>Magnoliopsida</taxon>
        <taxon>eudicotyledons</taxon>
        <taxon>Gunneridae</taxon>
        <taxon>Pentapetalae</taxon>
        <taxon>rosids</taxon>
        <taxon>fabids</taxon>
        <taxon>Fabales</taxon>
        <taxon>Fabaceae</taxon>
        <taxon>Papilionoideae</taxon>
        <taxon>50 kb inversion clade</taxon>
        <taxon>NPAAA clade</taxon>
        <taxon>Hologalegina</taxon>
        <taxon>IRL clade</taxon>
        <taxon>Trifolieae</taxon>
        <taxon>Trifolium</taxon>
    </lineage>
</organism>
<sequence>MSFQIYPETRPMTALGVIESVKFMINQLGWDNLDFTSLPTYRNLTLEFLSSFKYDPDYGYSIHKGLARFRFFGIPYCFSNQGLAELMSAPSSRDAVTQIQEDEFMNYELQSFWGSISGDPNCEPEDRVSTQIHNPAIRYFHMILAHTIFAKPEHDTSASKEELFII</sequence>
<evidence type="ECO:0000313" key="2">
    <source>
        <dbReference type="EMBL" id="PNX57379.1"/>
    </source>
</evidence>
<reference evidence="2 3" key="2">
    <citation type="journal article" date="2017" name="Front. Plant Sci.">
        <title>Gene Classification and Mining of Molecular Markers Useful in Red Clover (Trifolium pratense) Breeding.</title>
        <authorList>
            <person name="Istvanek J."/>
            <person name="Dluhosova J."/>
            <person name="Dluhos P."/>
            <person name="Patkova L."/>
            <person name="Nedelnik J."/>
            <person name="Repkova J."/>
        </authorList>
    </citation>
    <scope>NUCLEOTIDE SEQUENCE [LARGE SCALE GENOMIC DNA]</scope>
    <source>
        <strain evidence="3">cv. Tatra</strain>
        <tissue evidence="2">Young leaves</tissue>
    </source>
</reference>
<feature type="domain" description="Arabidopsis retrotransposon Orf1 C-terminal" evidence="1">
    <location>
        <begin position="6"/>
        <end position="163"/>
    </location>
</feature>
<evidence type="ECO:0000313" key="3">
    <source>
        <dbReference type="Proteomes" id="UP000236291"/>
    </source>
</evidence>
<protein>
    <recommendedName>
        <fullName evidence="1">Arabidopsis retrotransposon Orf1 C-terminal domain-containing protein</fullName>
    </recommendedName>
</protein>
<dbReference type="EMBL" id="ASHM01123362">
    <property type="protein sequence ID" value="PNX57379.1"/>
    <property type="molecule type" value="Genomic_DNA"/>
</dbReference>
<dbReference type="Proteomes" id="UP000236291">
    <property type="component" value="Unassembled WGS sequence"/>
</dbReference>
<reference evidence="2 3" key="1">
    <citation type="journal article" date="2014" name="Am. J. Bot.">
        <title>Genome assembly and annotation for red clover (Trifolium pratense; Fabaceae).</title>
        <authorList>
            <person name="Istvanek J."/>
            <person name="Jaros M."/>
            <person name="Krenek A."/>
            <person name="Repkova J."/>
        </authorList>
    </citation>
    <scope>NUCLEOTIDE SEQUENCE [LARGE SCALE GENOMIC DNA]</scope>
    <source>
        <strain evidence="3">cv. Tatra</strain>
        <tissue evidence="2">Young leaves</tissue>
    </source>
</reference>
<accession>A0A2K3JTK6</accession>
<proteinExistence type="predicted"/>
<dbReference type="AlphaFoldDB" id="A0A2K3JTK6"/>
<gene>
    <name evidence="2" type="ORF">L195_g058665</name>
</gene>
<dbReference type="InterPro" id="IPR004312">
    <property type="entry name" value="ATHILA_Orf1_C"/>
</dbReference>
<name>A0A2K3JTK6_TRIPR</name>
<comment type="caution">
    <text evidence="2">The sequence shown here is derived from an EMBL/GenBank/DDBJ whole genome shotgun (WGS) entry which is preliminary data.</text>
</comment>